<sequence>MSILMLIGSVVIGLIVGRLTRTQLPGNTVDIVLYSLVFLVGLDLSKEKIEKRFLKDIIGSIISTIVGTLSFVLVLSFFLPLKQLETIVAASGFGWYSLSAVLITNSYSAYIGSISFFANVLRELIAIVISPFGLKFSRYGTISVAGATSMDTLLGIIATYSDRETALVSFGHGFVISLLVPVFVNIFLKFLI</sequence>
<dbReference type="InterPro" id="IPR005642">
    <property type="entry name" value="LysO"/>
</dbReference>
<dbReference type="GO" id="GO:0005886">
    <property type="term" value="C:plasma membrane"/>
    <property type="evidence" value="ECO:0007669"/>
    <property type="project" value="TreeGrafter"/>
</dbReference>
<keyword evidence="1" id="KW-0472">Membrane</keyword>
<dbReference type="OrthoDB" id="371078at2"/>
<dbReference type="RefSeq" id="WP_072759205.1">
    <property type="nucleotide sequence ID" value="NZ_FRDJ01000005.1"/>
</dbReference>
<proteinExistence type="predicted"/>
<keyword evidence="1" id="KW-1133">Transmembrane helix</keyword>
<evidence type="ECO:0008006" key="4">
    <source>
        <dbReference type="Google" id="ProtNLM"/>
    </source>
</evidence>
<dbReference type="GO" id="GO:0015661">
    <property type="term" value="F:L-lysine efflux transmembrane transporter activity"/>
    <property type="evidence" value="ECO:0007669"/>
    <property type="project" value="InterPro"/>
</dbReference>
<dbReference type="PANTHER" id="PTHR35804">
    <property type="entry name" value="LYSINE EXPORTER LYSO"/>
    <property type="match status" value="1"/>
</dbReference>
<feature type="transmembrane region" description="Helical" evidence="1">
    <location>
        <begin position="93"/>
        <end position="118"/>
    </location>
</feature>
<keyword evidence="1" id="KW-0812">Transmembrane</keyword>
<dbReference type="PANTHER" id="PTHR35804:SF1">
    <property type="entry name" value="LYSINE EXPORTER LYSO"/>
    <property type="match status" value="1"/>
</dbReference>
<dbReference type="AlphaFoldDB" id="A0A1M7SPD8"/>
<feature type="transmembrane region" description="Helical" evidence="1">
    <location>
        <begin position="166"/>
        <end position="188"/>
    </location>
</feature>
<name>A0A1M7SPD8_FERGO</name>
<dbReference type="Pfam" id="PF03956">
    <property type="entry name" value="Lys_export"/>
    <property type="match status" value="1"/>
</dbReference>
<organism evidence="2 3">
    <name type="scientific">Fervidobacterium gondwanense DSM 13020</name>
    <dbReference type="NCBI Taxonomy" id="1121883"/>
    <lineage>
        <taxon>Bacteria</taxon>
        <taxon>Thermotogati</taxon>
        <taxon>Thermotogota</taxon>
        <taxon>Thermotogae</taxon>
        <taxon>Thermotogales</taxon>
        <taxon>Fervidobacteriaceae</taxon>
        <taxon>Fervidobacterium</taxon>
    </lineage>
</organism>
<protein>
    <recommendedName>
        <fullName evidence="4">Lysine exporter LysO family protein</fullName>
    </recommendedName>
</protein>
<evidence type="ECO:0000313" key="2">
    <source>
        <dbReference type="EMBL" id="SHN60276.1"/>
    </source>
</evidence>
<feature type="transmembrane region" description="Helical" evidence="1">
    <location>
        <begin position="57"/>
        <end position="81"/>
    </location>
</feature>
<evidence type="ECO:0000313" key="3">
    <source>
        <dbReference type="Proteomes" id="UP000184207"/>
    </source>
</evidence>
<dbReference type="STRING" id="1121883.SAMN02745226_01095"/>
<evidence type="ECO:0000256" key="1">
    <source>
        <dbReference type="SAM" id="Phobius"/>
    </source>
</evidence>
<keyword evidence="3" id="KW-1185">Reference proteome</keyword>
<gene>
    <name evidence="2" type="ORF">SAMN02745226_01095</name>
</gene>
<dbReference type="Proteomes" id="UP000184207">
    <property type="component" value="Unassembled WGS sequence"/>
</dbReference>
<accession>A0A1M7SPD8</accession>
<reference evidence="3" key="1">
    <citation type="submission" date="2016-12" db="EMBL/GenBank/DDBJ databases">
        <authorList>
            <person name="Varghese N."/>
            <person name="Submissions S."/>
        </authorList>
    </citation>
    <scope>NUCLEOTIDE SEQUENCE [LARGE SCALE GENOMIC DNA]</scope>
    <source>
        <strain evidence="3">DSM 13020</strain>
    </source>
</reference>
<dbReference type="EMBL" id="FRDJ01000005">
    <property type="protein sequence ID" value="SHN60276.1"/>
    <property type="molecule type" value="Genomic_DNA"/>
</dbReference>